<evidence type="ECO:0000256" key="1">
    <source>
        <dbReference type="ARBA" id="ARBA00000385"/>
    </source>
</evidence>
<evidence type="ECO:0000256" key="4">
    <source>
        <dbReference type="ARBA" id="ARBA00023235"/>
    </source>
</evidence>
<comment type="similarity">
    <text evidence="2 5">Belongs to the pseudouridine synthase TruB family. Type 1 subfamily.</text>
</comment>
<dbReference type="PANTHER" id="PTHR13767">
    <property type="entry name" value="TRNA-PSEUDOURIDINE SYNTHASE"/>
    <property type="match status" value="1"/>
</dbReference>
<reference evidence="7" key="1">
    <citation type="journal article" date="2021" name="PeerJ">
        <title>Extensive microbial diversity within the chicken gut microbiome revealed by metagenomics and culture.</title>
        <authorList>
            <person name="Gilroy R."/>
            <person name="Ravi A."/>
            <person name="Getino M."/>
            <person name="Pursley I."/>
            <person name="Horton D.L."/>
            <person name="Alikhan N.F."/>
            <person name="Baker D."/>
            <person name="Gharbi K."/>
            <person name="Hall N."/>
            <person name="Watson M."/>
            <person name="Adriaenssens E.M."/>
            <person name="Foster-Nyarko E."/>
            <person name="Jarju S."/>
            <person name="Secka A."/>
            <person name="Antonio M."/>
            <person name="Oren A."/>
            <person name="Chaudhuri R.R."/>
            <person name="La Ragione R."/>
            <person name="Hildebrand F."/>
            <person name="Pallen M.J."/>
        </authorList>
    </citation>
    <scope>NUCLEOTIDE SEQUENCE</scope>
    <source>
        <strain evidence="7">Gambia15-2214</strain>
    </source>
</reference>
<comment type="function">
    <text evidence="5">Responsible for synthesis of pseudouridine from uracil-55 in the psi GC loop of transfer RNAs.</text>
</comment>
<evidence type="ECO:0000313" key="8">
    <source>
        <dbReference type="Proteomes" id="UP000823914"/>
    </source>
</evidence>
<dbReference type="Pfam" id="PF01509">
    <property type="entry name" value="TruB_N"/>
    <property type="match status" value="1"/>
</dbReference>
<feature type="active site" description="Nucleophile" evidence="5">
    <location>
        <position position="32"/>
    </location>
</feature>
<evidence type="ECO:0000256" key="2">
    <source>
        <dbReference type="ARBA" id="ARBA00005642"/>
    </source>
</evidence>
<dbReference type="GO" id="GO:1990481">
    <property type="term" value="P:mRNA pseudouridine synthesis"/>
    <property type="evidence" value="ECO:0007669"/>
    <property type="project" value="TreeGrafter"/>
</dbReference>
<comment type="catalytic activity">
    <reaction evidence="1 5">
        <text>uridine(55) in tRNA = pseudouridine(55) in tRNA</text>
        <dbReference type="Rhea" id="RHEA:42532"/>
        <dbReference type="Rhea" id="RHEA-COMP:10101"/>
        <dbReference type="Rhea" id="RHEA-COMP:10102"/>
        <dbReference type="ChEBI" id="CHEBI:65314"/>
        <dbReference type="ChEBI" id="CHEBI:65315"/>
        <dbReference type="EC" id="5.4.99.25"/>
    </reaction>
</comment>
<dbReference type="InterPro" id="IPR020103">
    <property type="entry name" value="PsdUridine_synth_cat_dom_sf"/>
</dbReference>
<feature type="domain" description="Pseudouridine synthase II N-terminal" evidence="6">
    <location>
        <begin position="17"/>
        <end position="163"/>
    </location>
</feature>
<gene>
    <name evidence="5 7" type="primary">truB</name>
    <name evidence="7" type="ORF">IAA16_09945</name>
</gene>
<accession>A0A9E2L4B2</accession>
<dbReference type="GO" id="GO:0003723">
    <property type="term" value="F:RNA binding"/>
    <property type="evidence" value="ECO:0007669"/>
    <property type="project" value="InterPro"/>
</dbReference>
<dbReference type="GO" id="GO:0160148">
    <property type="term" value="F:tRNA pseudouridine(55) synthase activity"/>
    <property type="evidence" value="ECO:0007669"/>
    <property type="project" value="UniProtKB-EC"/>
</dbReference>
<evidence type="ECO:0000313" key="7">
    <source>
        <dbReference type="EMBL" id="MBU3850875.1"/>
    </source>
</evidence>
<dbReference type="Gene3D" id="3.30.2350.10">
    <property type="entry name" value="Pseudouridine synthase"/>
    <property type="match status" value="1"/>
</dbReference>
<dbReference type="EMBL" id="JAHLFV010000227">
    <property type="protein sequence ID" value="MBU3850875.1"/>
    <property type="molecule type" value="Genomic_DNA"/>
</dbReference>
<dbReference type="EC" id="5.4.99.25" evidence="5"/>
<protein>
    <recommendedName>
        <fullName evidence="5">tRNA pseudouridine synthase B</fullName>
        <ecNumber evidence="5">5.4.99.25</ecNumber>
    </recommendedName>
    <alternativeName>
        <fullName evidence="5">tRNA pseudouridine(55) synthase</fullName>
        <shortName evidence="5">Psi55 synthase</shortName>
    </alternativeName>
    <alternativeName>
        <fullName evidence="5">tRNA pseudouridylate synthase</fullName>
    </alternativeName>
    <alternativeName>
        <fullName evidence="5">tRNA-uridine isomerase</fullName>
    </alternativeName>
</protein>
<dbReference type="GO" id="GO:0031119">
    <property type="term" value="P:tRNA pseudouridine synthesis"/>
    <property type="evidence" value="ECO:0007669"/>
    <property type="project" value="UniProtKB-UniRule"/>
</dbReference>
<evidence type="ECO:0000256" key="5">
    <source>
        <dbReference type="HAMAP-Rule" id="MF_01080"/>
    </source>
</evidence>
<name>A0A9E2L4B2_9SPIR</name>
<dbReference type="InterPro" id="IPR002501">
    <property type="entry name" value="PsdUridine_synth_N"/>
</dbReference>
<sequence length="313" mass="34224">MSKFSGITSFSSLGAVKKVFHTGKVGHTGTLDSFAEGLLVVLVGKLTRLAPFITATDKTYQAVVRFGVETDTLEITGKETARGVIPSRQQLEEVLSQFVGTISQRPPEFSALHVGGKRASDLVREGKSVEMPLREVTINSIALKEFCGEYALLEVSCSKGTYIRSLARDISHSLGTCGYLAALRRTGVGPFVLEQAVFADKMSPFTVDSRGISQREQIFSEEDYNLIEKSLIEFTPSFATQCNLSPVTLKNDFLHAFMNGKPLKKNWFINSGGEVYKELPQGYVAVFSCQGAFVGMIEVGEGRITYCFVVPSL</sequence>
<keyword evidence="3 5" id="KW-0819">tRNA processing</keyword>
<organism evidence="7 8">
    <name type="scientific">Candidatus Treponema excrementipullorum</name>
    <dbReference type="NCBI Taxonomy" id="2838768"/>
    <lineage>
        <taxon>Bacteria</taxon>
        <taxon>Pseudomonadati</taxon>
        <taxon>Spirochaetota</taxon>
        <taxon>Spirochaetia</taxon>
        <taxon>Spirochaetales</taxon>
        <taxon>Treponemataceae</taxon>
        <taxon>Treponema</taxon>
    </lineage>
</organism>
<dbReference type="CDD" id="cd02573">
    <property type="entry name" value="PseudoU_synth_EcTruB"/>
    <property type="match status" value="1"/>
</dbReference>
<dbReference type="SUPFAM" id="SSF55120">
    <property type="entry name" value="Pseudouridine synthase"/>
    <property type="match status" value="1"/>
</dbReference>
<dbReference type="NCBIfam" id="TIGR00431">
    <property type="entry name" value="TruB"/>
    <property type="match status" value="1"/>
</dbReference>
<reference evidence="7" key="2">
    <citation type="submission" date="2021-04" db="EMBL/GenBank/DDBJ databases">
        <authorList>
            <person name="Gilroy R."/>
        </authorList>
    </citation>
    <scope>NUCLEOTIDE SEQUENCE</scope>
    <source>
        <strain evidence="7">Gambia15-2214</strain>
    </source>
</reference>
<dbReference type="PANTHER" id="PTHR13767:SF2">
    <property type="entry name" value="PSEUDOURIDYLATE SYNTHASE TRUB1"/>
    <property type="match status" value="1"/>
</dbReference>
<evidence type="ECO:0000259" key="6">
    <source>
        <dbReference type="Pfam" id="PF01509"/>
    </source>
</evidence>
<comment type="caution">
    <text evidence="7">The sequence shown here is derived from an EMBL/GenBank/DDBJ whole genome shotgun (WGS) entry which is preliminary data.</text>
</comment>
<dbReference type="AlphaFoldDB" id="A0A9E2L4B2"/>
<dbReference type="InterPro" id="IPR014780">
    <property type="entry name" value="tRNA_psdUridine_synth_TruB"/>
</dbReference>
<dbReference type="Proteomes" id="UP000823914">
    <property type="component" value="Unassembled WGS sequence"/>
</dbReference>
<dbReference type="HAMAP" id="MF_01080">
    <property type="entry name" value="TruB_bact"/>
    <property type="match status" value="1"/>
</dbReference>
<evidence type="ECO:0000256" key="3">
    <source>
        <dbReference type="ARBA" id="ARBA00022694"/>
    </source>
</evidence>
<keyword evidence="4 5" id="KW-0413">Isomerase</keyword>
<proteinExistence type="inferred from homology"/>